<evidence type="ECO:0000256" key="1">
    <source>
        <dbReference type="SAM" id="MobiDB-lite"/>
    </source>
</evidence>
<protein>
    <submittedName>
        <fullName evidence="2">Uncharacterized protein</fullName>
    </submittedName>
</protein>
<dbReference type="EMBL" id="FNDI01000045">
    <property type="protein sequence ID" value="SDJ36550.1"/>
    <property type="molecule type" value="Genomic_DNA"/>
</dbReference>
<organism evidence="2 3">
    <name type="scientific">Paraburkholderia steynii</name>
    <dbReference type="NCBI Taxonomy" id="1245441"/>
    <lineage>
        <taxon>Bacteria</taxon>
        <taxon>Pseudomonadati</taxon>
        <taxon>Pseudomonadota</taxon>
        <taxon>Betaproteobacteria</taxon>
        <taxon>Burkholderiales</taxon>
        <taxon>Burkholderiaceae</taxon>
        <taxon>Paraburkholderia</taxon>
    </lineage>
</organism>
<comment type="caution">
    <text evidence="2">The sequence shown here is derived from an EMBL/GenBank/DDBJ whole genome shotgun (WGS) entry which is preliminary data.</text>
</comment>
<dbReference type="AlphaFoldDB" id="A0A7Z7FND3"/>
<gene>
    <name evidence="2" type="ORF">SAMN04487926_14535</name>
</gene>
<accession>A0A7Z7FND3</accession>
<evidence type="ECO:0000313" key="3">
    <source>
        <dbReference type="Proteomes" id="UP000198900"/>
    </source>
</evidence>
<keyword evidence="3" id="KW-1185">Reference proteome</keyword>
<sequence>MARRTTADEASANGRAAESFNVRSARYSMSACRWYDCPELMPRDSKSCGARGRFKPRSFYRTVLERRFASSQSFAMPSACEIFCRTAFPMVEVSAYRRIVMSEHECPPGEDPEIVCLLRWSIREFENGKRYFVGFSRETRDNRVSREIVHLDVAARIGRTVSGGVYYLVGPSGGSSYTEHEFNRVAEVIGEGGAWRDVTAEFISDCHVAGPDNPNELSLEVAASMLFVSRAYVRRLIDDGRLPACTGENGIPTDIPIGGSSAPSRDAYQAKGSSRSSDG</sequence>
<reference evidence="2" key="1">
    <citation type="submission" date="2016-10" db="EMBL/GenBank/DDBJ databases">
        <authorList>
            <person name="Varghese N."/>
            <person name="Submissions S."/>
        </authorList>
    </citation>
    <scope>NUCLEOTIDE SEQUENCE [LARGE SCALE GENOMIC DNA]</scope>
    <source>
        <strain evidence="2">YR281</strain>
    </source>
</reference>
<proteinExistence type="predicted"/>
<feature type="region of interest" description="Disordered" evidence="1">
    <location>
        <begin position="248"/>
        <end position="279"/>
    </location>
</feature>
<evidence type="ECO:0000313" key="2">
    <source>
        <dbReference type="EMBL" id="SDJ36550.1"/>
    </source>
</evidence>
<dbReference type="Proteomes" id="UP000198900">
    <property type="component" value="Unassembled WGS sequence"/>
</dbReference>
<name>A0A7Z7FND3_9BURK</name>